<name>A0A7C5QDB2_CALS0</name>
<dbReference type="SMART" id="SM00829">
    <property type="entry name" value="PKS_ER"/>
    <property type="match status" value="1"/>
</dbReference>
<proteinExistence type="inferred from homology"/>
<gene>
    <name evidence="6" type="ORF">ENM11_03730</name>
</gene>
<dbReference type="PANTHER" id="PTHR43401">
    <property type="entry name" value="L-THREONINE 3-DEHYDROGENASE"/>
    <property type="match status" value="1"/>
</dbReference>
<evidence type="ECO:0000256" key="2">
    <source>
        <dbReference type="ARBA" id="ARBA00022833"/>
    </source>
</evidence>
<dbReference type="SUPFAM" id="SSF50129">
    <property type="entry name" value="GroES-like"/>
    <property type="match status" value="1"/>
</dbReference>
<evidence type="ECO:0000313" key="6">
    <source>
        <dbReference type="EMBL" id="HHK68251.1"/>
    </source>
</evidence>
<dbReference type="GO" id="GO:0030554">
    <property type="term" value="F:adenyl nucleotide binding"/>
    <property type="evidence" value="ECO:0007669"/>
    <property type="project" value="UniProtKB-ARBA"/>
</dbReference>
<evidence type="ECO:0000256" key="3">
    <source>
        <dbReference type="ARBA" id="ARBA00023002"/>
    </source>
</evidence>
<dbReference type="GO" id="GO:0043168">
    <property type="term" value="F:anion binding"/>
    <property type="evidence" value="ECO:0007669"/>
    <property type="project" value="UniProtKB-ARBA"/>
</dbReference>
<dbReference type="Gene3D" id="3.40.50.720">
    <property type="entry name" value="NAD(P)-binding Rossmann-like Domain"/>
    <property type="match status" value="1"/>
</dbReference>
<comment type="similarity">
    <text evidence="4">Belongs to the zinc-containing alcohol dehydrogenase family.</text>
</comment>
<dbReference type="InterPro" id="IPR002328">
    <property type="entry name" value="ADH_Zn_CS"/>
</dbReference>
<dbReference type="InterPro" id="IPR011032">
    <property type="entry name" value="GroES-like_sf"/>
</dbReference>
<comment type="cofactor">
    <cofactor evidence="4">
        <name>Zn(2+)</name>
        <dbReference type="ChEBI" id="CHEBI:29105"/>
    </cofactor>
</comment>
<dbReference type="InterPro" id="IPR020843">
    <property type="entry name" value="ER"/>
</dbReference>
<dbReference type="EMBL" id="DRWN01000027">
    <property type="protein sequence ID" value="HHK68251.1"/>
    <property type="molecule type" value="Genomic_DNA"/>
</dbReference>
<protein>
    <recommendedName>
        <fullName evidence="5">Enoyl reductase (ER) domain-containing protein</fullName>
    </recommendedName>
</protein>
<dbReference type="InterPro" id="IPR013149">
    <property type="entry name" value="ADH-like_C"/>
</dbReference>
<reference evidence="6" key="1">
    <citation type="journal article" date="2020" name="mSystems">
        <title>Genome- and Community-Level Interaction Insights into Carbon Utilization and Element Cycling Functions of Hydrothermarchaeota in Hydrothermal Sediment.</title>
        <authorList>
            <person name="Zhou Z."/>
            <person name="Liu Y."/>
            <person name="Xu W."/>
            <person name="Pan J."/>
            <person name="Luo Z.H."/>
            <person name="Li M."/>
        </authorList>
    </citation>
    <scope>NUCLEOTIDE SEQUENCE [LARGE SCALE GENOMIC DNA]</scope>
    <source>
        <strain evidence="6">SpSt-1056</strain>
    </source>
</reference>
<dbReference type="InterPro" id="IPR013154">
    <property type="entry name" value="ADH-like_N"/>
</dbReference>
<sequence>MKAAVMYRAFDLRLEEIPEPEPGPGTMLVRVKACGVCPVDIRVFNGEDVWVSLPAAGVSGHEIAGVVEKVGEGVFTHKPGDRVAGSLHKPCGLCKYCLTESDNLCSNSGLYKPPVFGFAEYVLAYPDKMPVFGESLSFEEAAFTEPLAACVNAVEKCGIKPGDWVAVVGVGQIGLMHVQLAKLKGARVVAIDLLDERLRLAEKLGADYAVNSSDKNAVEQCRLLTKDDGFDKVITSVGGDDAIRFGLSLLAKKGIMNIFASTHPKTEISIDPNTIHYKEIIITGTYGGTKKDFKTALTLIQQGVVKVKPLITHRLPLERIVEGFQLHSQRKSIKVIITP</sequence>
<keyword evidence="1 4" id="KW-0479">Metal-binding</keyword>
<dbReference type="GO" id="GO:0008270">
    <property type="term" value="F:zinc ion binding"/>
    <property type="evidence" value="ECO:0007669"/>
    <property type="project" value="InterPro"/>
</dbReference>
<dbReference type="Gene3D" id="3.90.180.10">
    <property type="entry name" value="Medium-chain alcohol dehydrogenases, catalytic domain"/>
    <property type="match status" value="1"/>
</dbReference>
<dbReference type="PANTHER" id="PTHR43401:SF2">
    <property type="entry name" value="L-THREONINE 3-DEHYDROGENASE"/>
    <property type="match status" value="1"/>
</dbReference>
<keyword evidence="3" id="KW-0560">Oxidoreductase</keyword>
<evidence type="ECO:0000256" key="1">
    <source>
        <dbReference type="ARBA" id="ARBA00022723"/>
    </source>
</evidence>
<evidence type="ECO:0000256" key="4">
    <source>
        <dbReference type="RuleBase" id="RU361277"/>
    </source>
</evidence>
<dbReference type="Pfam" id="PF08240">
    <property type="entry name" value="ADH_N"/>
    <property type="match status" value="1"/>
</dbReference>
<dbReference type="PROSITE" id="PS00059">
    <property type="entry name" value="ADH_ZINC"/>
    <property type="match status" value="1"/>
</dbReference>
<dbReference type="InterPro" id="IPR050129">
    <property type="entry name" value="Zn_alcohol_dh"/>
</dbReference>
<organism evidence="6">
    <name type="scientific">Caldiarchaeum subterraneum</name>
    <dbReference type="NCBI Taxonomy" id="311458"/>
    <lineage>
        <taxon>Archaea</taxon>
        <taxon>Nitrososphaerota</taxon>
        <taxon>Candidatus Caldarchaeales</taxon>
        <taxon>Candidatus Caldarchaeaceae</taxon>
        <taxon>Candidatus Caldarchaeum</taxon>
    </lineage>
</organism>
<dbReference type="GO" id="GO:0016616">
    <property type="term" value="F:oxidoreductase activity, acting on the CH-OH group of donors, NAD or NADP as acceptor"/>
    <property type="evidence" value="ECO:0007669"/>
    <property type="project" value="UniProtKB-ARBA"/>
</dbReference>
<feature type="domain" description="Enoyl reductase (ER)" evidence="5">
    <location>
        <begin position="9"/>
        <end position="337"/>
    </location>
</feature>
<dbReference type="AlphaFoldDB" id="A0A7C5QDB2"/>
<accession>A0A7C5QDB2</accession>
<dbReference type="InterPro" id="IPR036291">
    <property type="entry name" value="NAD(P)-bd_dom_sf"/>
</dbReference>
<keyword evidence="2 4" id="KW-0862">Zinc</keyword>
<dbReference type="GO" id="GO:0051262">
    <property type="term" value="P:protein tetramerization"/>
    <property type="evidence" value="ECO:0007669"/>
    <property type="project" value="UniProtKB-ARBA"/>
</dbReference>
<comment type="caution">
    <text evidence="6">The sequence shown here is derived from an EMBL/GenBank/DDBJ whole genome shotgun (WGS) entry which is preliminary data.</text>
</comment>
<evidence type="ECO:0000259" key="5">
    <source>
        <dbReference type="SMART" id="SM00829"/>
    </source>
</evidence>
<dbReference type="Pfam" id="PF00107">
    <property type="entry name" value="ADH_zinc_N"/>
    <property type="match status" value="1"/>
</dbReference>
<dbReference type="SUPFAM" id="SSF51735">
    <property type="entry name" value="NAD(P)-binding Rossmann-fold domains"/>
    <property type="match status" value="1"/>
</dbReference>